<evidence type="ECO:0000256" key="2">
    <source>
        <dbReference type="SAM" id="MobiDB-lite"/>
    </source>
</evidence>
<evidence type="ECO:0000313" key="3">
    <source>
        <dbReference type="EMBL" id="CAD7003733.1"/>
    </source>
</evidence>
<dbReference type="InterPro" id="IPR027417">
    <property type="entry name" value="P-loop_NTPase"/>
</dbReference>
<dbReference type="PANTHER" id="PTHR23389">
    <property type="entry name" value="CHROMOSOME TRANSMISSION FIDELITY FACTOR 18"/>
    <property type="match status" value="1"/>
</dbReference>
<keyword evidence="5" id="KW-1185">Reference proteome</keyword>
<evidence type="ECO:0000256" key="1">
    <source>
        <dbReference type="SAM" id="Coils"/>
    </source>
</evidence>
<feature type="region of interest" description="Disordered" evidence="2">
    <location>
        <begin position="399"/>
        <end position="478"/>
    </location>
</feature>
<dbReference type="Gene3D" id="3.40.50.300">
    <property type="entry name" value="P-loop containing nucleotide triphosphate hydrolases"/>
    <property type="match status" value="1"/>
</dbReference>
<dbReference type="SUPFAM" id="SSF52540">
    <property type="entry name" value="P-loop containing nucleoside triphosphate hydrolases"/>
    <property type="match status" value="1"/>
</dbReference>
<feature type="coiled-coil region" evidence="1">
    <location>
        <begin position="55"/>
        <end position="95"/>
    </location>
</feature>
<accession>W8C8Y7</accession>
<sequence>MTDTNLKEGNDFISASVANNGDLLETNDIPSVLRSSEDVCKFIVKAPRPDSKVILQNMEEVLNSVKKKHRQKHKKKREQKKLAEMEAAAEAVAAAEILNSVEREDHVEDAYSSGSDTRKNFKSQNDKILLGQHLKTKPLQEKKVQENGQEDSKRTGRGKQTTDKRSPLKKSPAFDKSPLKGGTSANGNILRHFQRTPKKHQQHSEQNEKVLEVNATRKTNSSAVNQPKTMNAFEVMMNARNKTIGSNTPGKELSPTMNQESTVNTKRRLMLQEWSDKVGGTKRKLEEEKREAYIVDQLDNRAKRFKHMLEHGGSSKQTDTPTQNKQRKPRKADTTSTATKQNIEKPKRRKRTAMRLDSIDSVDDNEEITKIDAETAEFLSKLNSPTKKRDSLLGYFPRKESPTEIASKSGKEPLLTTQEDCISETKKHRTRRSSKNSVGINTVPSTDTATPVREEGTSSSATGTENTPSGRPKRSCAGKARYDYDLDVSPTKTASIKKPISKVKNDESKIELEIINLDDSNMSLSPEKVAKKLAPLFVRAVPKPSPDPVILKARQDFLMSGVPEKMRLEMEKQKQYEQTYDEELDHFPRICHVPELSLNDKIFLQNKRDFTLKLRPLEDAIDSSKAKYDSPQIKYSKSEKRRSRSSVGSSIKMQTILNVNLEPKKFAKPSMPLLSTIDNKRDIIKLWKGDFDRFPTFKCYNQMREKYRFFSALDSAQDMEQVSESFVVTRRTQRKRNLETAASNTEQDDVKPPATAPNGELLFTEKYKPMLVEQVLVNLVPVTQLRDFLATWANGNGGSARNSQTFDDSCDASNDSNCSLSGTTCNAVVLLGPVSSGKTNAVYALANDMNFNVLEINAGMKRTGKRLIQELQEATQSHQIRKDSTPTQSASKAQKNLLRMSLNGKKVKQNSHSTNEGDNSGNGNGDTVQNTRKCLILIEDADVVFDQLDSGFIDAIYTLAASSKRPVIVMATNPNCMHLQRLMNQNTIYFTPPNALNISRFMAVLSLIENCPINLDDLVSLYLYNGKDLRRTLLELQFFIQSGGDRKSITENDIKIQSQQRTPQKDTVAKRDLNFFASPTKRRLSVEERSQQPQEPDEQLRRDRLNADGSSKRSPTNEVYVHRSLFEFFTLNQNKKWRIPFPVDFRLLRVNLADIFHCSQRLLAASAIENDIKIENNHGVEKSEATKRRTRTPKVPTKVPVNDVKKSSLEVISDFYENISIAALLGSHNADMSEGYTNTAGGKMSRRNTDLGVDRLLPHMSEHIAHELVEQAISVNLAADTCPYNLFDTPTERLSLCDYINSNAISARSQRTRAMDLEPALRAICRSEKHRAMQERRSTRFYHYLRHSAINASSFSTELFGNACSILLDTTATELHPGEELKTEVDK</sequence>
<feature type="region of interest" description="Disordered" evidence="2">
    <location>
        <begin position="245"/>
        <end position="264"/>
    </location>
</feature>
<feature type="compositionally biased region" description="Basic and acidic residues" evidence="2">
    <location>
        <begin position="138"/>
        <end position="166"/>
    </location>
</feature>
<reference evidence="4" key="2">
    <citation type="journal article" date="2014" name="BMC Genomics">
        <title>A genomic perspective to assessing quality of mass-reared SIT flies used in Mediterranean fruit fly (Ceratitis capitata) eradication in California.</title>
        <authorList>
            <person name="Calla B."/>
            <person name="Hall B."/>
            <person name="Hou S."/>
            <person name="Geib S.M."/>
        </authorList>
    </citation>
    <scope>NUCLEOTIDE SEQUENCE</scope>
</reference>
<dbReference type="GeneID" id="101455472"/>
<gene>
    <name evidence="4" type="primary">ATAD5</name>
    <name evidence="3" type="ORF">CCAP1982_LOCUS12170</name>
</gene>
<reference evidence="3" key="3">
    <citation type="submission" date="2020-11" db="EMBL/GenBank/DDBJ databases">
        <authorList>
            <person name="Whitehead M."/>
        </authorList>
    </citation>
    <scope>NUCLEOTIDE SEQUENCE</scope>
    <source>
        <strain evidence="3">EGII</strain>
    </source>
</reference>
<dbReference type="PANTHER" id="PTHR23389:SF21">
    <property type="entry name" value="ATPASE FAMILY AAA DOMAIN-CONTAINING PROTEIN 5"/>
    <property type="match status" value="1"/>
</dbReference>
<feature type="compositionally biased region" description="Polar residues" evidence="2">
    <location>
        <begin position="314"/>
        <end position="324"/>
    </location>
</feature>
<dbReference type="KEGG" id="ccat:101455472"/>
<feature type="region of interest" description="Disordered" evidence="2">
    <location>
        <begin position="901"/>
        <end position="926"/>
    </location>
</feature>
<protein>
    <submittedName>
        <fullName evidence="3">(Mediterranean fruit fly) hypothetical protein</fullName>
    </submittedName>
    <submittedName>
        <fullName evidence="4">ATPase family AAA domain-containing protein 5</fullName>
    </submittedName>
</protein>
<dbReference type="EMBL" id="GAMC01007111">
    <property type="protein sequence ID" value="JAB99444.1"/>
    <property type="molecule type" value="mRNA"/>
</dbReference>
<feature type="compositionally biased region" description="Polar residues" evidence="2">
    <location>
        <begin position="457"/>
        <end position="469"/>
    </location>
</feature>
<dbReference type="EMBL" id="CAJHJT010000034">
    <property type="protein sequence ID" value="CAD7003733.1"/>
    <property type="molecule type" value="Genomic_DNA"/>
</dbReference>
<feature type="region of interest" description="Disordered" evidence="2">
    <location>
        <begin position="1083"/>
        <end position="1116"/>
    </location>
</feature>
<evidence type="ECO:0000313" key="5">
    <source>
        <dbReference type="Proteomes" id="UP000606786"/>
    </source>
</evidence>
<dbReference type="CTD" id="39770"/>
<dbReference type="OrthoDB" id="9996895at2759"/>
<proteinExistence type="evidence at transcript level"/>
<reference evidence="4" key="1">
    <citation type="submission" date="2013-07" db="EMBL/GenBank/DDBJ databases">
        <authorList>
            <person name="Geib S."/>
        </authorList>
    </citation>
    <scope>NUCLEOTIDE SEQUENCE</scope>
</reference>
<name>W8C8Y7_CERCA</name>
<feature type="region of interest" description="Disordered" evidence="2">
    <location>
        <begin position="309"/>
        <end position="354"/>
    </location>
</feature>
<feature type="region of interest" description="Disordered" evidence="2">
    <location>
        <begin position="874"/>
        <end position="893"/>
    </location>
</feature>
<feature type="compositionally biased region" description="Low complexity" evidence="2">
    <location>
        <begin position="913"/>
        <end position="926"/>
    </location>
</feature>
<feature type="region of interest" description="Disordered" evidence="2">
    <location>
        <begin position="1179"/>
        <end position="1199"/>
    </location>
</feature>
<dbReference type="GO" id="GO:0005634">
    <property type="term" value="C:nucleus"/>
    <property type="evidence" value="ECO:0007669"/>
    <property type="project" value="TreeGrafter"/>
</dbReference>
<organism evidence="4">
    <name type="scientific">Ceratitis capitata</name>
    <name type="common">Mediterranean fruit fly</name>
    <name type="synonym">Tephritis capitata</name>
    <dbReference type="NCBI Taxonomy" id="7213"/>
    <lineage>
        <taxon>Eukaryota</taxon>
        <taxon>Metazoa</taxon>
        <taxon>Ecdysozoa</taxon>
        <taxon>Arthropoda</taxon>
        <taxon>Hexapoda</taxon>
        <taxon>Insecta</taxon>
        <taxon>Pterygota</taxon>
        <taxon>Neoptera</taxon>
        <taxon>Endopterygota</taxon>
        <taxon>Diptera</taxon>
        <taxon>Brachycera</taxon>
        <taxon>Muscomorpha</taxon>
        <taxon>Tephritoidea</taxon>
        <taxon>Tephritidae</taxon>
        <taxon>Ceratitis</taxon>
        <taxon>Ceratitis</taxon>
    </lineage>
</organism>
<evidence type="ECO:0000313" key="4">
    <source>
        <dbReference type="EMBL" id="JAB99444.1"/>
    </source>
</evidence>
<feature type="region of interest" description="Disordered" evidence="2">
    <location>
        <begin position="131"/>
        <end position="187"/>
    </location>
</feature>
<keyword evidence="1" id="KW-0175">Coiled coil</keyword>
<dbReference type="Proteomes" id="UP000606786">
    <property type="component" value="Unassembled WGS sequence"/>
</dbReference>
<feature type="compositionally biased region" description="Polar residues" evidence="2">
    <location>
        <begin position="435"/>
        <end position="449"/>
    </location>
</feature>
<dbReference type="GO" id="GO:0003677">
    <property type="term" value="F:DNA binding"/>
    <property type="evidence" value="ECO:0007669"/>
    <property type="project" value="TreeGrafter"/>
</dbReference>
<dbReference type="GO" id="GO:0061860">
    <property type="term" value="F:DNA clamp unloader activity"/>
    <property type="evidence" value="ECO:0007669"/>
    <property type="project" value="TreeGrafter"/>
</dbReference>
<feature type="region of interest" description="Disordered" evidence="2">
    <location>
        <begin position="733"/>
        <end position="755"/>
    </location>
</feature>